<keyword evidence="1" id="KW-0175">Coiled coil</keyword>
<evidence type="ECO:0000313" key="3">
    <source>
        <dbReference type="EMBL" id="KAL1634553.1"/>
    </source>
</evidence>
<gene>
    <name evidence="3" type="ORF">SLS56_002246</name>
</gene>
<feature type="coiled-coil region" evidence="1">
    <location>
        <begin position="347"/>
        <end position="374"/>
    </location>
</feature>
<protein>
    <submittedName>
        <fullName evidence="3">Uncharacterized protein</fullName>
    </submittedName>
</protein>
<dbReference type="EMBL" id="JAJVDC020000015">
    <property type="protein sequence ID" value="KAL1634553.1"/>
    <property type="molecule type" value="Genomic_DNA"/>
</dbReference>
<feature type="compositionally biased region" description="Polar residues" evidence="2">
    <location>
        <begin position="70"/>
        <end position="94"/>
    </location>
</feature>
<reference evidence="3 4" key="1">
    <citation type="submission" date="2024-02" db="EMBL/GenBank/DDBJ databases">
        <title>De novo assembly and annotation of 12 fungi associated with fruit tree decline syndrome in Ontario, Canada.</title>
        <authorList>
            <person name="Sulman M."/>
            <person name="Ellouze W."/>
            <person name="Ilyukhin E."/>
        </authorList>
    </citation>
    <scope>NUCLEOTIDE SEQUENCE [LARGE SCALE GENOMIC DNA]</scope>
    <source>
        <strain evidence="3 4">M1-105</strain>
    </source>
</reference>
<evidence type="ECO:0000256" key="1">
    <source>
        <dbReference type="SAM" id="Coils"/>
    </source>
</evidence>
<dbReference type="Proteomes" id="UP001521116">
    <property type="component" value="Unassembled WGS sequence"/>
</dbReference>
<name>A0ABR3T4P7_9PEZI</name>
<feature type="region of interest" description="Disordered" evidence="2">
    <location>
        <begin position="44"/>
        <end position="138"/>
    </location>
</feature>
<keyword evidence="4" id="KW-1185">Reference proteome</keyword>
<feature type="region of interest" description="Disordered" evidence="2">
    <location>
        <begin position="199"/>
        <end position="218"/>
    </location>
</feature>
<organism evidence="3 4">
    <name type="scientific">Neofusicoccum ribis</name>
    <dbReference type="NCBI Taxonomy" id="45134"/>
    <lineage>
        <taxon>Eukaryota</taxon>
        <taxon>Fungi</taxon>
        <taxon>Dikarya</taxon>
        <taxon>Ascomycota</taxon>
        <taxon>Pezizomycotina</taxon>
        <taxon>Dothideomycetes</taxon>
        <taxon>Dothideomycetes incertae sedis</taxon>
        <taxon>Botryosphaeriales</taxon>
        <taxon>Botryosphaeriaceae</taxon>
        <taxon>Neofusicoccum</taxon>
    </lineage>
</organism>
<evidence type="ECO:0000256" key="2">
    <source>
        <dbReference type="SAM" id="MobiDB-lite"/>
    </source>
</evidence>
<sequence>MDALAAFDKLPFFFTNLYEKEALKLKEGQSEDWLDEDLRASARAAGMHDSDLQLPQTPPDVVAQGASPLRRSSVSGNTQASCSTDMTSPESPASTDDHDRPFAVSPPARHSIPAAPPPGTYARHSTSSLASTRHPKPRFFRRMSSFGRKYFSSNDDQTLRSPTKHPYASVHRFGDVTGRITYKHARVKEDSVTDFDAESAVLPEPSRASSPDSVVSHHPHLSSMTVSQRAALSLAMENAQFREMWTEYTRTWERIITFEVKQKQLLVFWERFSRRSLYGQYQILADRMAAKHSKETECLEDKQVKADAILAQSQREERARSAAALKHMKAYCSGSSVPGSSKRRIVTEEDKRRLREQEKLHDELDNKHEAAIKMARSRQEKELKDLKHDHEQEFKGLDKRYRDARIAAHRVVLEVARQLDEVIRARRLRVVRRWYISLRLWDKTTTEHDDVPTYGDLPAIPWPDKSLVETMTQRTYSVLDTWHTFNDLPPAVSLDISIVPEYD</sequence>
<evidence type="ECO:0000313" key="4">
    <source>
        <dbReference type="Proteomes" id="UP001521116"/>
    </source>
</evidence>
<comment type="caution">
    <text evidence="3">The sequence shown here is derived from an EMBL/GenBank/DDBJ whole genome shotgun (WGS) entry which is preliminary data.</text>
</comment>
<accession>A0ABR3T4P7</accession>
<proteinExistence type="predicted"/>